<reference evidence="6 7" key="1">
    <citation type="submission" date="2018-05" db="EMBL/GenBank/DDBJ databases">
        <title>Reference genomes for bee gut microbiota database.</title>
        <authorList>
            <person name="Ellegaard K.M."/>
        </authorList>
    </citation>
    <scope>NUCLEOTIDE SEQUENCE [LARGE SCALE GENOMIC DNA]</scope>
    <source>
        <strain evidence="6 7">ESL0186</strain>
    </source>
</reference>
<dbReference type="Proteomes" id="UP000246036">
    <property type="component" value="Chromosome"/>
</dbReference>
<proteinExistence type="inferred from homology"/>
<evidence type="ECO:0000313" key="7">
    <source>
        <dbReference type="Proteomes" id="UP000246036"/>
    </source>
</evidence>
<gene>
    <name evidence="6" type="ORF">DKL58_07980</name>
</gene>
<comment type="similarity">
    <text evidence="1">Belongs to the peptidase C40 family.</text>
</comment>
<evidence type="ECO:0000256" key="3">
    <source>
        <dbReference type="ARBA" id="ARBA00022801"/>
    </source>
</evidence>
<evidence type="ECO:0000256" key="4">
    <source>
        <dbReference type="ARBA" id="ARBA00022807"/>
    </source>
</evidence>
<keyword evidence="3" id="KW-0378">Hydrolase</keyword>
<sequence>MISNYHLLELKSFAYELEKSLILKHGHSKRLVKLITFIALFFTSTTSVTVVSAATANDVSASSVTKKRTAVAKLAKKQVGKGYVYGATGPYSFDCSGLVQYVYKKAGDKTLPRTTYSQVAQGKKVSLKKLKKGDLLFWGSSVAPYHVGIYVGDNQFVHAATPSQGVLKQSISAYFYPSAAKRILD</sequence>
<dbReference type="PROSITE" id="PS51935">
    <property type="entry name" value="NLPC_P60"/>
    <property type="match status" value="1"/>
</dbReference>
<dbReference type="PANTHER" id="PTHR47359:SF3">
    <property type="entry name" value="NLP_P60 DOMAIN-CONTAINING PROTEIN-RELATED"/>
    <property type="match status" value="1"/>
</dbReference>
<dbReference type="InterPro" id="IPR038765">
    <property type="entry name" value="Papain-like_cys_pep_sf"/>
</dbReference>
<accession>A0ABM6W1U4</accession>
<evidence type="ECO:0000256" key="1">
    <source>
        <dbReference type="ARBA" id="ARBA00007074"/>
    </source>
</evidence>
<keyword evidence="4" id="KW-0788">Thiol protease</keyword>
<dbReference type="Gene3D" id="3.90.1720.10">
    <property type="entry name" value="endopeptidase domain like (from Nostoc punctiforme)"/>
    <property type="match status" value="1"/>
</dbReference>
<dbReference type="PANTHER" id="PTHR47359">
    <property type="entry name" value="PEPTIDOGLYCAN DL-ENDOPEPTIDASE CWLO"/>
    <property type="match status" value="1"/>
</dbReference>
<organism evidence="6 7">
    <name type="scientific">Lactobacillus kullabergensis</name>
    <dbReference type="NCBI Taxonomy" id="1218493"/>
    <lineage>
        <taxon>Bacteria</taxon>
        <taxon>Bacillati</taxon>
        <taxon>Bacillota</taxon>
        <taxon>Bacilli</taxon>
        <taxon>Lactobacillales</taxon>
        <taxon>Lactobacillaceae</taxon>
        <taxon>Lactobacillus</taxon>
    </lineage>
</organism>
<protein>
    <submittedName>
        <fullName evidence="6">NlpC/P60 family protein</fullName>
    </submittedName>
</protein>
<dbReference type="EMBL" id="CP029477">
    <property type="protein sequence ID" value="AWM75917.1"/>
    <property type="molecule type" value="Genomic_DNA"/>
</dbReference>
<dbReference type="InterPro" id="IPR000064">
    <property type="entry name" value="NLP_P60_dom"/>
</dbReference>
<dbReference type="Pfam" id="PF00877">
    <property type="entry name" value="NLPC_P60"/>
    <property type="match status" value="1"/>
</dbReference>
<evidence type="ECO:0000259" key="5">
    <source>
        <dbReference type="PROSITE" id="PS51935"/>
    </source>
</evidence>
<feature type="domain" description="NlpC/P60" evidence="5">
    <location>
        <begin position="65"/>
        <end position="185"/>
    </location>
</feature>
<name>A0ABM6W1U4_9LACO</name>
<keyword evidence="7" id="KW-1185">Reference proteome</keyword>
<evidence type="ECO:0000256" key="2">
    <source>
        <dbReference type="ARBA" id="ARBA00022670"/>
    </source>
</evidence>
<keyword evidence="2" id="KW-0645">Protease</keyword>
<evidence type="ECO:0000313" key="6">
    <source>
        <dbReference type="EMBL" id="AWM75917.1"/>
    </source>
</evidence>
<dbReference type="InterPro" id="IPR051794">
    <property type="entry name" value="PG_Endopeptidase_C40"/>
</dbReference>
<dbReference type="SUPFAM" id="SSF54001">
    <property type="entry name" value="Cysteine proteinases"/>
    <property type="match status" value="1"/>
</dbReference>